<evidence type="ECO:0000256" key="9">
    <source>
        <dbReference type="ARBA" id="ARBA00073107"/>
    </source>
</evidence>
<feature type="signal peptide" evidence="10">
    <location>
        <begin position="1"/>
        <end position="18"/>
    </location>
</feature>
<dbReference type="InterPro" id="IPR000668">
    <property type="entry name" value="Peptidase_C1A_C"/>
</dbReference>
<keyword evidence="7" id="KW-1015">Disulfide bond</keyword>
<evidence type="ECO:0000256" key="4">
    <source>
        <dbReference type="ARBA" id="ARBA00022801"/>
    </source>
</evidence>
<evidence type="ECO:0000256" key="3">
    <source>
        <dbReference type="ARBA" id="ARBA00022729"/>
    </source>
</evidence>
<proteinExistence type="inferred from homology"/>
<evidence type="ECO:0000313" key="13">
    <source>
        <dbReference type="Proteomes" id="UP000822476"/>
    </source>
</evidence>
<comment type="caution">
    <text evidence="12">The sequence shown here is derived from an EMBL/GenBank/DDBJ whole genome shotgun (WGS) entry which is preliminary data.</text>
</comment>
<dbReference type="Pfam" id="PF00112">
    <property type="entry name" value="Peptidase_C1"/>
    <property type="match status" value="1"/>
</dbReference>
<evidence type="ECO:0000256" key="8">
    <source>
        <dbReference type="ARBA" id="ARBA00055576"/>
    </source>
</evidence>
<dbReference type="OrthoDB" id="640249at2759"/>
<keyword evidence="4" id="KW-0378">Hydrolase</keyword>
<reference evidence="12" key="1">
    <citation type="submission" date="2019-07" db="EMBL/GenBank/DDBJ databases">
        <title>Annotation for the trematode Paragonimus miyazaki's.</title>
        <authorList>
            <person name="Choi Y.-J."/>
        </authorList>
    </citation>
    <scope>NUCLEOTIDE SEQUENCE</scope>
    <source>
        <strain evidence="12">Japan</strain>
    </source>
</reference>
<dbReference type="FunFam" id="3.90.70.10:FF:000031">
    <property type="entry name" value="Cathepsin B"/>
    <property type="match status" value="1"/>
</dbReference>
<keyword evidence="6" id="KW-0865">Zymogen</keyword>
<dbReference type="CDD" id="cd02620">
    <property type="entry name" value="Peptidase_C1A_CathepsinB"/>
    <property type="match status" value="1"/>
</dbReference>
<evidence type="ECO:0000256" key="10">
    <source>
        <dbReference type="SAM" id="SignalP"/>
    </source>
</evidence>
<dbReference type="AlphaFoldDB" id="A0A8S9YXX1"/>
<comment type="similarity">
    <text evidence="1">Belongs to the peptidase C1 family.</text>
</comment>
<evidence type="ECO:0000256" key="6">
    <source>
        <dbReference type="ARBA" id="ARBA00023145"/>
    </source>
</evidence>
<keyword evidence="13" id="KW-1185">Reference proteome</keyword>
<organism evidence="12 13">
    <name type="scientific">Paragonimus skrjabini miyazakii</name>
    <dbReference type="NCBI Taxonomy" id="59628"/>
    <lineage>
        <taxon>Eukaryota</taxon>
        <taxon>Metazoa</taxon>
        <taxon>Spiralia</taxon>
        <taxon>Lophotrochozoa</taxon>
        <taxon>Platyhelminthes</taxon>
        <taxon>Trematoda</taxon>
        <taxon>Digenea</taxon>
        <taxon>Plagiorchiida</taxon>
        <taxon>Troglotremata</taxon>
        <taxon>Troglotrematidae</taxon>
        <taxon>Paragonimus</taxon>
    </lineage>
</organism>
<evidence type="ECO:0000259" key="11">
    <source>
        <dbReference type="SMART" id="SM00645"/>
    </source>
</evidence>
<sequence>MLGLYAFCIFVLLGALKADNPVLPKYEPLSDELINFVNSKGIQHDVMIFIKLQPGSTWRAALSDRFKSLGDVRKLLGARLGPNQAHKSNRPTVKHEDLRWEIPESFDSRERWPKCLSIRKIYDESSCASSWAIGAVSAMSDRMCIKTYRNKYPVTVELSARDLMACCEQCGFGCVGGWIGDAWDYWRDYGIVSGGGFGTQTTCLPYPFPPCNHNPYEATKKENCSVHHYATPKCERQCNSTSGLKYDADLRKGLKSYNVYPDAIVIQKEIWLHGPVEAVLSVYADLLNYKSGVYQHHGGELLGAQAVRILGWGVEEETPYWIVANSWNKDWGRNGTFKIIRGQNHCGIESNVVAGLP</sequence>
<dbReference type="EMBL" id="JTDE01001195">
    <property type="protein sequence ID" value="KAF7259452.1"/>
    <property type="molecule type" value="Genomic_DNA"/>
</dbReference>
<protein>
    <recommendedName>
        <fullName evidence="9">Cathepsin B-like cysteine proteinase</fullName>
    </recommendedName>
</protein>
<evidence type="ECO:0000256" key="2">
    <source>
        <dbReference type="ARBA" id="ARBA00022670"/>
    </source>
</evidence>
<dbReference type="SMART" id="SM00645">
    <property type="entry name" value="Pept_C1"/>
    <property type="match status" value="1"/>
</dbReference>
<evidence type="ECO:0000256" key="1">
    <source>
        <dbReference type="ARBA" id="ARBA00008455"/>
    </source>
</evidence>
<gene>
    <name evidence="12" type="ORF">EG68_03046</name>
</gene>
<dbReference type="InterPro" id="IPR038765">
    <property type="entry name" value="Papain-like_cys_pep_sf"/>
</dbReference>
<evidence type="ECO:0000256" key="5">
    <source>
        <dbReference type="ARBA" id="ARBA00022807"/>
    </source>
</evidence>
<comment type="function">
    <text evidence="8">Thiol protease. Has a role as a digestive enzyme.</text>
</comment>
<keyword evidence="3 10" id="KW-0732">Signal</keyword>
<dbReference type="InterPro" id="IPR013128">
    <property type="entry name" value="Peptidase_C1A"/>
</dbReference>
<keyword evidence="2" id="KW-0645">Protease</keyword>
<dbReference type="Gene3D" id="3.90.70.10">
    <property type="entry name" value="Cysteine proteinases"/>
    <property type="match status" value="1"/>
</dbReference>
<dbReference type="SUPFAM" id="SSF54001">
    <property type="entry name" value="Cysteine proteinases"/>
    <property type="match status" value="1"/>
</dbReference>
<evidence type="ECO:0000313" key="12">
    <source>
        <dbReference type="EMBL" id="KAF7259452.1"/>
    </source>
</evidence>
<feature type="domain" description="Peptidase C1A papain C-terminal" evidence="11">
    <location>
        <begin position="102"/>
        <end position="356"/>
    </location>
</feature>
<dbReference type="PANTHER" id="PTHR12411">
    <property type="entry name" value="CYSTEINE PROTEASE FAMILY C1-RELATED"/>
    <property type="match status" value="1"/>
</dbReference>
<keyword evidence="5" id="KW-0788">Thiol protease</keyword>
<name>A0A8S9YXX1_9TREM</name>
<dbReference type="GO" id="GO:0006508">
    <property type="term" value="P:proteolysis"/>
    <property type="evidence" value="ECO:0007669"/>
    <property type="project" value="UniProtKB-KW"/>
</dbReference>
<dbReference type="Proteomes" id="UP000822476">
    <property type="component" value="Unassembled WGS sequence"/>
</dbReference>
<feature type="chain" id="PRO_5035869157" description="Cathepsin B-like cysteine proteinase" evidence="10">
    <location>
        <begin position="19"/>
        <end position="357"/>
    </location>
</feature>
<evidence type="ECO:0000256" key="7">
    <source>
        <dbReference type="ARBA" id="ARBA00023157"/>
    </source>
</evidence>
<dbReference type="GO" id="GO:0008234">
    <property type="term" value="F:cysteine-type peptidase activity"/>
    <property type="evidence" value="ECO:0007669"/>
    <property type="project" value="UniProtKB-KW"/>
</dbReference>
<accession>A0A8S9YXX1</accession>